<accession>A0A226WY40</accession>
<evidence type="ECO:0000256" key="1">
    <source>
        <dbReference type="SAM" id="MobiDB-lite"/>
    </source>
</evidence>
<feature type="region of interest" description="Disordered" evidence="1">
    <location>
        <begin position="19"/>
        <end position="52"/>
    </location>
</feature>
<proteinExistence type="predicted"/>
<evidence type="ECO:0000313" key="2">
    <source>
        <dbReference type="EMBL" id="OXC75789.1"/>
    </source>
</evidence>
<comment type="caution">
    <text evidence="2">The sequence shown here is derived from an EMBL/GenBank/DDBJ whole genome shotgun (WGS) entry which is preliminary data.</text>
</comment>
<organism evidence="2 3">
    <name type="scientific">Caballeronia sordidicola</name>
    <name type="common">Burkholderia sordidicola</name>
    <dbReference type="NCBI Taxonomy" id="196367"/>
    <lineage>
        <taxon>Bacteria</taxon>
        <taxon>Pseudomonadati</taxon>
        <taxon>Pseudomonadota</taxon>
        <taxon>Betaproteobacteria</taxon>
        <taxon>Burkholderiales</taxon>
        <taxon>Burkholderiaceae</taxon>
        <taxon>Caballeronia</taxon>
    </lineage>
</organism>
<sequence>MVPDVGWFGKDESVCPTVLSGNIGGPDLSAHETRADKRDVQAQPANGRPGCR</sequence>
<reference evidence="3" key="1">
    <citation type="submission" date="2017-01" db="EMBL/GenBank/DDBJ databases">
        <title>Genome Analysis of Deinococcus marmoris KOPRI26562.</title>
        <authorList>
            <person name="Kim J.H."/>
            <person name="Oh H.-M."/>
        </authorList>
    </citation>
    <scope>NUCLEOTIDE SEQUENCE [LARGE SCALE GENOMIC DNA]</scope>
    <source>
        <strain evidence="3">PAMC 26633</strain>
    </source>
</reference>
<protein>
    <submittedName>
        <fullName evidence="2">Uncharacterized protein</fullName>
    </submittedName>
</protein>
<evidence type="ECO:0000313" key="3">
    <source>
        <dbReference type="Proteomes" id="UP000214720"/>
    </source>
</evidence>
<name>A0A226WY40_CABSO</name>
<dbReference type="Proteomes" id="UP000214720">
    <property type="component" value="Unassembled WGS sequence"/>
</dbReference>
<dbReference type="EMBL" id="MTHB01000160">
    <property type="protein sequence ID" value="OXC75789.1"/>
    <property type="molecule type" value="Genomic_DNA"/>
</dbReference>
<gene>
    <name evidence="2" type="ORF">BSU04_25045</name>
</gene>
<feature type="compositionally biased region" description="Basic and acidic residues" evidence="1">
    <location>
        <begin position="29"/>
        <end position="40"/>
    </location>
</feature>
<dbReference type="AlphaFoldDB" id="A0A226WY40"/>